<protein>
    <submittedName>
        <fullName evidence="2">Uncharacterized protein</fullName>
    </submittedName>
</protein>
<name>A0A9W6A9W3_ASPNG</name>
<accession>A0A9W6A9W3</accession>
<organism evidence="2 3">
    <name type="scientific">Aspergillus niger</name>
    <dbReference type="NCBI Taxonomy" id="5061"/>
    <lineage>
        <taxon>Eukaryota</taxon>
        <taxon>Fungi</taxon>
        <taxon>Dikarya</taxon>
        <taxon>Ascomycota</taxon>
        <taxon>Pezizomycotina</taxon>
        <taxon>Eurotiomycetes</taxon>
        <taxon>Eurotiomycetidae</taxon>
        <taxon>Eurotiales</taxon>
        <taxon>Aspergillaceae</taxon>
        <taxon>Aspergillus</taxon>
        <taxon>Aspergillus subgen. Circumdati</taxon>
    </lineage>
</organism>
<proteinExistence type="predicted"/>
<dbReference type="AlphaFoldDB" id="A0A9W6A9W3"/>
<reference evidence="2" key="1">
    <citation type="submission" date="2022-07" db="EMBL/GenBank/DDBJ databases">
        <title>Taxonomy of Aspergillus series Nigri: significant species reduction supported by multi-species coalescent approaches.</title>
        <authorList>
            <person name="Bian C."/>
            <person name="Kusuya Y."/>
            <person name="Sklenar F."/>
            <person name="D'hooge E."/>
            <person name="Yaguchi T."/>
            <person name="Takahashi H."/>
            <person name="Hubka V."/>
        </authorList>
    </citation>
    <scope>NUCLEOTIDE SEQUENCE</scope>
    <source>
        <strain evidence="2">IFM 63604</strain>
    </source>
</reference>
<feature type="region of interest" description="Disordered" evidence="1">
    <location>
        <begin position="1"/>
        <end position="26"/>
    </location>
</feature>
<sequence length="176" mass="18966">MVASTDDSHARSVAGPEHRPPPTASFPNDTNIFCSVSNTSKIFIKFLPSSVLTIISDSFSSSSICPNTVLLLIQMNCDNGSSNANIAGSNSMFPLDCAEFNNGLDSTELSNYLNPVDRAGAVGSGRFHHASVLGHLALRWPCWRGFLVDASYLPSRVVPFKYNLGGCDSWQPHISD</sequence>
<comment type="caution">
    <text evidence="2">The sequence shown here is derived from an EMBL/GenBank/DDBJ whole genome shotgun (WGS) entry which is preliminary data.</text>
</comment>
<dbReference type="Proteomes" id="UP001144191">
    <property type="component" value="Unassembled WGS sequence"/>
</dbReference>
<evidence type="ECO:0000313" key="3">
    <source>
        <dbReference type="Proteomes" id="UP001144191"/>
    </source>
</evidence>
<evidence type="ECO:0000256" key="1">
    <source>
        <dbReference type="SAM" id="MobiDB-lite"/>
    </source>
</evidence>
<dbReference type="EMBL" id="BRPB01000157">
    <property type="protein sequence ID" value="GLA55762.1"/>
    <property type="molecule type" value="Genomic_DNA"/>
</dbReference>
<gene>
    <name evidence="2" type="ORF">AnigIFM63604_002711</name>
</gene>
<evidence type="ECO:0000313" key="2">
    <source>
        <dbReference type="EMBL" id="GLA55762.1"/>
    </source>
</evidence>
<feature type="compositionally biased region" description="Basic and acidic residues" evidence="1">
    <location>
        <begin position="1"/>
        <end position="20"/>
    </location>
</feature>